<feature type="domain" description="RING-type" evidence="7">
    <location>
        <begin position="253"/>
        <end position="306"/>
    </location>
</feature>
<reference evidence="8" key="1">
    <citation type="submission" date="2021-09" db="EMBL/GenBank/DDBJ databases">
        <authorList>
            <consortium name="AG Swart"/>
            <person name="Singh M."/>
            <person name="Singh A."/>
            <person name="Seah K."/>
            <person name="Emmerich C."/>
        </authorList>
    </citation>
    <scope>NUCLEOTIDE SEQUENCE</scope>
    <source>
        <strain evidence="8">ATCC30299</strain>
    </source>
</reference>
<comment type="caution">
    <text evidence="8">The sequence shown here is derived from an EMBL/GenBank/DDBJ whole genome shotgun (WGS) entry which is preliminary data.</text>
</comment>
<evidence type="ECO:0000256" key="5">
    <source>
        <dbReference type="SAM" id="Coils"/>
    </source>
</evidence>
<feature type="coiled-coil region" evidence="5">
    <location>
        <begin position="146"/>
        <end position="194"/>
    </location>
</feature>
<dbReference type="InterPro" id="IPR017907">
    <property type="entry name" value="Znf_RING_CS"/>
</dbReference>
<gene>
    <name evidence="8" type="ORF">BSTOLATCC_MIC6573</name>
</gene>
<dbReference type="Gene3D" id="3.30.40.10">
    <property type="entry name" value="Zinc/RING finger domain, C3HC4 (zinc finger)"/>
    <property type="match status" value="1"/>
</dbReference>
<evidence type="ECO:0000256" key="3">
    <source>
        <dbReference type="ARBA" id="ARBA00022833"/>
    </source>
</evidence>
<dbReference type="InterPro" id="IPR001841">
    <property type="entry name" value="Znf_RING"/>
</dbReference>
<proteinExistence type="predicted"/>
<evidence type="ECO:0000256" key="6">
    <source>
        <dbReference type="SAM" id="MobiDB-lite"/>
    </source>
</evidence>
<dbReference type="PROSITE" id="PS00518">
    <property type="entry name" value="ZF_RING_1"/>
    <property type="match status" value="1"/>
</dbReference>
<keyword evidence="1" id="KW-0479">Metal-binding</keyword>
<dbReference type="GO" id="GO:0008270">
    <property type="term" value="F:zinc ion binding"/>
    <property type="evidence" value="ECO:0007669"/>
    <property type="project" value="UniProtKB-KW"/>
</dbReference>
<evidence type="ECO:0000313" key="9">
    <source>
        <dbReference type="Proteomes" id="UP001162131"/>
    </source>
</evidence>
<name>A0AAU9IF39_9CILI</name>
<feature type="region of interest" description="Disordered" evidence="6">
    <location>
        <begin position="1"/>
        <end position="37"/>
    </location>
</feature>
<dbReference type="AlphaFoldDB" id="A0AAU9IF39"/>
<organism evidence="8 9">
    <name type="scientific">Blepharisma stoltei</name>
    <dbReference type="NCBI Taxonomy" id="1481888"/>
    <lineage>
        <taxon>Eukaryota</taxon>
        <taxon>Sar</taxon>
        <taxon>Alveolata</taxon>
        <taxon>Ciliophora</taxon>
        <taxon>Postciliodesmatophora</taxon>
        <taxon>Heterotrichea</taxon>
        <taxon>Heterotrichida</taxon>
        <taxon>Blepharismidae</taxon>
        <taxon>Blepharisma</taxon>
    </lineage>
</organism>
<keyword evidence="3" id="KW-0862">Zinc</keyword>
<protein>
    <recommendedName>
        <fullName evidence="7">RING-type domain-containing protein</fullName>
    </recommendedName>
</protein>
<keyword evidence="2 4" id="KW-0863">Zinc-finger</keyword>
<dbReference type="EMBL" id="CAJZBQ010000006">
    <property type="protein sequence ID" value="CAG9312470.1"/>
    <property type="molecule type" value="Genomic_DNA"/>
</dbReference>
<feature type="region of interest" description="Disordered" evidence="6">
    <location>
        <begin position="55"/>
        <end position="82"/>
    </location>
</feature>
<evidence type="ECO:0000313" key="8">
    <source>
        <dbReference type="EMBL" id="CAG9312470.1"/>
    </source>
</evidence>
<dbReference type="Proteomes" id="UP001162131">
    <property type="component" value="Unassembled WGS sequence"/>
</dbReference>
<evidence type="ECO:0000256" key="2">
    <source>
        <dbReference type="ARBA" id="ARBA00022771"/>
    </source>
</evidence>
<sequence length="534" mass="61841">MKKAKLKRSNSSAVKAPMPKEIAPKAKKVESIQQESIESDEEYVVYKVDSPKVISISNDSKTPTGNPTSDYTPRKFNQNPSSAPFKKIAQCDQIISNQNDKDTLKGDFPIIKPQPQIILYDENEDYESLPNLEPPNHELLQKEVLISKYELNLKEKENVINKYQANLKDQENVIKKLNTEIDKKNEENKQQKQAFESILKLALSLSLYLDSKALIKSENSREILWEAQALSKSFKNDKRLQKISENTEKSVMCIYCAKNISEMFLSCSHSYCKKCIYDILHLGTNGLFFLTTYEKQKYGVFCRECNKTIEEDDIKSILNADDWQNWENLRNQRQIDQENEFERLKLCQKCKIKKDVSLFYHRDPCKHMCKECILESISEGKTTCICLKKFTFVQVAKQELGICDGCNQELSYVYDYLTTLCDGHKHCKKCLKEVYETDMSCKVCQKQLNGASFEKLMKVVRRQCENCQQYFEKEHFVKKACCDSNICIVCQGQKENSKLCMVCNSLLEGPVCKQIMDVVKLRENMRDAAKILEN</sequence>
<evidence type="ECO:0000259" key="7">
    <source>
        <dbReference type="PROSITE" id="PS50089"/>
    </source>
</evidence>
<dbReference type="PROSITE" id="PS50089">
    <property type="entry name" value="ZF_RING_2"/>
    <property type="match status" value="1"/>
</dbReference>
<keyword evidence="5" id="KW-0175">Coiled coil</keyword>
<dbReference type="InterPro" id="IPR013083">
    <property type="entry name" value="Znf_RING/FYVE/PHD"/>
</dbReference>
<keyword evidence="9" id="KW-1185">Reference proteome</keyword>
<evidence type="ECO:0000256" key="4">
    <source>
        <dbReference type="PROSITE-ProRule" id="PRU00175"/>
    </source>
</evidence>
<dbReference type="SUPFAM" id="SSF57850">
    <property type="entry name" value="RING/U-box"/>
    <property type="match status" value="1"/>
</dbReference>
<evidence type="ECO:0000256" key="1">
    <source>
        <dbReference type="ARBA" id="ARBA00022723"/>
    </source>
</evidence>
<accession>A0AAU9IF39</accession>